<gene>
    <name evidence="2" type="ORF">SAMN02745189_02032</name>
</gene>
<dbReference type="RefSeq" id="WP_072710456.1">
    <property type="nucleotide sequence ID" value="NZ_FRCF01000009.1"/>
</dbReference>
<keyword evidence="1" id="KW-1133">Transmembrane helix</keyword>
<organism evidence="2 3">
    <name type="scientific">Lacicoccus alkaliphilus DSM 16010</name>
    <dbReference type="NCBI Taxonomy" id="1123231"/>
    <lineage>
        <taxon>Bacteria</taxon>
        <taxon>Bacillati</taxon>
        <taxon>Bacillota</taxon>
        <taxon>Bacilli</taxon>
        <taxon>Bacillales</taxon>
        <taxon>Salinicoccaceae</taxon>
        <taxon>Lacicoccus</taxon>
    </lineage>
</organism>
<feature type="transmembrane region" description="Helical" evidence="1">
    <location>
        <begin position="78"/>
        <end position="105"/>
    </location>
</feature>
<feature type="transmembrane region" description="Helical" evidence="1">
    <location>
        <begin position="141"/>
        <end position="161"/>
    </location>
</feature>
<feature type="transmembrane region" description="Helical" evidence="1">
    <location>
        <begin position="167"/>
        <end position="186"/>
    </location>
</feature>
<proteinExistence type="predicted"/>
<dbReference type="AlphaFoldDB" id="A0A1M7I4S6"/>
<feature type="transmembrane region" description="Helical" evidence="1">
    <location>
        <begin position="40"/>
        <end position="58"/>
    </location>
</feature>
<feature type="transmembrane region" description="Helical" evidence="1">
    <location>
        <begin position="12"/>
        <end position="34"/>
    </location>
</feature>
<keyword evidence="3" id="KW-1185">Reference proteome</keyword>
<evidence type="ECO:0000313" key="2">
    <source>
        <dbReference type="EMBL" id="SHM35792.1"/>
    </source>
</evidence>
<dbReference type="Proteomes" id="UP000184206">
    <property type="component" value="Unassembled WGS sequence"/>
</dbReference>
<sequence length="195" mass="21623">MPAEAHGARGRPFLKTAALFHLYFISFYLLMLIIFSRFTVSALLLLIPLLILGMVPLMERGLKAHKEKSVQREFFPAIGFLTLFVSAKVIMLGSLHASMSAFYIVDLEASVINMLLVGTFTLALALSIYFFFTAESWTGRFIFVILGVYSAARILHPFAVIPGITGWILQYMTLAALPVILAALFIRAKRGGDSE</sequence>
<dbReference type="EMBL" id="FRCF01000009">
    <property type="protein sequence ID" value="SHM35792.1"/>
    <property type="molecule type" value="Genomic_DNA"/>
</dbReference>
<reference evidence="2 3" key="1">
    <citation type="submission" date="2016-11" db="EMBL/GenBank/DDBJ databases">
        <authorList>
            <person name="Jaros S."/>
            <person name="Januszkiewicz K."/>
            <person name="Wedrychowicz H."/>
        </authorList>
    </citation>
    <scope>NUCLEOTIDE SEQUENCE [LARGE SCALE GENOMIC DNA]</scope>
    <source>
        <strain evidence="2 3">DSM 16010</strain>
    </source>
</reference>
<evidence type="ECO:0000256" key="1">
    <source>
        <dbReference type="SAM" id="Phobius"/>
    </source>
</evidence>
<protein>
    <submittedName>
        <fullName evidence="2">Uncharacterized protein</fullName>
    </submittedName>
</protein>
<name>A0A1M7I4S6_9BACL</name>
<dbReference type="OrthoDB" id="2417456at2"/>
<evidence type="ECO:0000313" key="3">
    <source>
        <dbReference type="Proteomes" id="UP000184206"/>
    </source>
</evidence>
<feature type="transmembrane region" description="Helical" evidence="1">
    <location>
        <begin position="111"/>
        <end position="132"/>
    </location>
</feature>
<keyword evidence="1" id="KW-0812">Transmembrane</keyword>
<accession>A0A1M7I4S6</accession>
<keyword evidence="1" id="KW-0472">Membrane</keyword>
<dbReference type="STRING" id="1123231.SAMN02745189_02032"/>